<dbReference type="InterPro" id="IPR050300">
    <property type="entry name" value="GDXG_lipolytic_enzyme"/>
</dbReference>
<dbReference type="InterPro" id="IPR013094">
    <property type="entry name" value="AB_hydrolase_3"/>
</dbReference>
<reference evidence="3 4" key="1">
    <citation type="submission" date="2017-02" db="EMBL/GenBank/DDBJ databases">
        <authorList>
            <person name="Peterson S.W."/>
        </authorList>
    </citation>
    <scope>NUCLEOTIDE SEQUENCE [LARGE SCALE GENOMIC DNA]</scope>
    <source>
        <strain evidence="3 4">ATCC 49788</strain>
    </source>
</reference>
<dbReference type="PANTHER" id="PTHR48081">
    <property type="entry name" value="AB HYDROLASE SUPERFAMILY PROTEIN C4A8.06C"/>
    <property type="match status" value="1"/>
</dbReference>
<dbReference type="OrthoDB" id="5729797at2"/>
<dbReference type="Proteomes" id="UP000190460">
    <property type="component" value="Unassembled WGS sequence"/>
</dbReference>
<dbReference type="GO" id="GO:0016787">
    <property type="term" value="F:hydrolase activity"/>
    <property type="evidence" value="ECO:0007669"/>
    <property type="project" value="UniProtKB-KW"/>
</dbReference>
<sequence>MSTRISAEGYTHLLNTEYWAFINLINHFFPEDFAARPVDEQRQAYHLMLASLAVPYPTNLSSHDQYLSTDRGLIPIRSYQMLAKQARAQLIYFHGGGFVLGGLESHDGICADLCAATGWPLTAVEYRLAPEHLFPAALEDAMAAYQALAEQTNLPLILIGDSAGACLAAHVAHQRRGQAKAPLAQVLIYPVLGSDLSLDSYERYALAPLLSTASLTSYWQSWLGSKQIPPQLAGIPLADADFSGLPTTLVFSAEFDPLVDEARVYCEKIQAAGGKATWYHEQGLTHGYLHARHQLAAAKASFVRIHTALKALVA</sequence>
<evidence type="ECO:0000256" key="1">
    <source>
        <dbReference type="ARBA" id="ARBA00022801"/>
    </source>
</evidence>
<dbReference type="InterPro" id="IPR029058">
    <property type="entry name" value="AB_hydrolase_fold"/>
</dbReference>
<dbReference type="SUPFAM" id="SSF53474">
    <property type="entry name" value="alpha/beta-Hydrolases"/>
    <property type="match status" value="1"/>
</dbReference>
<name>A0A1T4XJI8_9GAMM</name>
<dbReference type="EMBL" id="FUYB01000018">
    <property type="protein sequence ID" value="SKA89677.1"/>
    <property type="molecule type" value="Genomic_DNA"/>
</dbReference>
<protein>
    <submittedName>
        <fullName evidence="3">Acetyl esterase</fullName>
    </submittedName>
</protein>
<dbReference type="Gene3D" id="3.40.50.1820">
    <property type="entry name" value="alpha/beta hydrolase"/>
    <property type="match status" value="1"/>
</dbReference>
<evidence type="ECO:0000313" key="3">
    <source>
        <dbReference type="EMBL" id="SKA89677.1"/>
    </source>
</evidence>
<organism evidence="3 4">
    <name type="scientific">Thiothrix eikelboomii</name>
    <dbReference type="NCBI Taxonomy" id="92487"/>
    <lineage>
        <taxon>Bacteria</taxon>
        <taxon>Pseudomonadati</taxon>
        <taxon>Pseudomonadota</taxon>
        <taxon>Gammaproteobacteria</taxon>
        <taxon>Thiotrichales</taxon>
        <taxon>Thiotrichaceae</taxon>
        <taxon>Thiothrix</taxon>
    </lineage>
</organism>
<dbReference type="Pfam" id="PF07859">
    <property type="entry name" value="Abhydrolase_3"/>
    <property type="match status" value="1"/>
</dbReference>
<gene>
    <name evidence="3" type="ORF">SAMN02745130_03071</name>
</gene>
<keyword evidence="1" id="KW-0378">Hydrolase</keyword>
<feature type="domain" description="Alpha/beta hydrolase fold-3" evidence="2">
    <location>
        <begin position="90"/>
        <end position="289"/>
    </location>
</feature>
<proteinExistence type="predicted"/>
<dbReference type="STRING" id="92487.SAMN02745130_03071"/>
<dbReference type="RefSeq" id="WP_078923520.1">
    <property type="nucleotide sequence ID" value="NZ_FUYB01000018.1"/>
</dbReference>
<evidence type="ECO:0000313" key="4">
    <source>
        <dbReference type="Proteomes" id="UP000190460"/>
    </source>
</evidence>
<evidence type="ECO:0000259" key="2">
    <source>
        <dbReference type="Pfam" id="PF07859"/>
    </source>
</evidence>
<keyword evidence="4" id="KW-1185">Reference proteome</keyword>
<dbReference type="AlphaFoldDB" id="A0A1T4XJI8"/>
<dbReference type="PANTHER" id="PTHR48081:SF8">
    <property type="entry name" value="ALPHA_BETA HYDROLASE FOLD-3 DOMAIN-CONTAINING PROTEIN-RELATED"/>
    <property type="match status" value="1"/>
</dbReference>
<accession>A0A1T4XJI8</accession>